<dbReference type="NCBIfam" id="NF037995">
    <property type="entry name" value="TRAP_S1"/>
    <property type="match status" value="1"/>
</dbReference>
<evidence type="ECO:0000313" key="7">
    <source>
        <dbReference type="Proteomes" id="UP000186228"/>
    </source>
</evidence>
<proteinExistence type="inferred from homology"/>
<dbReference type="OrthoDB" id="9803763at2"/>
<dbReference type="GO" id="GO:0055085">
    <property type="term" value="P:transmembrane transport"/>
    <property type="evidence" value="ECO:0007669"/>
    <property type="project" value="InterPro"/>
</dbReference>
<evidence type="ECO:0000256" key="2">
    <source>
        <dbReference type="ARBA" id="ARBA00009023"/>
    </source>
</evidence>
<dbReference type="GO" id="GO:0030288">
    <property type="term" value="C:outer membrane-bounded periplasmic space"/>
    <property type="evidence" value="ECO:0007669"/>
    <property type="project" value="InterPro"/>
</dbReference>
<evidence type="ECO:0000256" key="3">
    <source>
        <dbReference type="ARBA" id="ARBA00022448"/>
    </source>
</evidence>
<comment type="similarity">
    <text evidence="2">Belongs to the bacterial solute-binding protein 7 family.</text>
</comment>
<name>A0A1C3WLZ8_9HYPH</name>
<dbReference type="Gene3D" id="3.40.190.170">
    <property type="entry name" value="Bacterial extracellular solute-binding protein, family 7"/>
    <property type="match status" value="1"/>
</dbReference>
<sequence length="336" mass="36393">MNISRRTFGMLTAGAAAAGLLSAPGLSRAAAKVKLRYGTAFPASHPGVVRITEAAKAIATRSEGAVELQVYPNSQLGGEADMFTQVRGGALDLMSTSGVNQTVVPVASINAVAFAFPTYDHVWKAMDGELGDHVRKAFLDAGLFVFPKMLDNGYRNITTGAKPITAPQDLNGMKIRVPGNQLWVTLFQTLGAAPTPINFGELYAALQTHVVDGQENPLALIQSSKLYEVQKYIALTGHIWDGHHIFCNNRRWQAIPAEMRTIIQEELTTAAVNERADVKDLNEKAMVDIKATGVEFNKVETAPFREALAKAGFYSKWKESFGAEAWGLLEKDVGTL</sequence>
<dbReference type="PANTHER" id="PTHR33376:SF4">
    <property type="entry name" value="SIALIC ACID-BINDING PERIPLASMIC PROTEIN SIAP"/>
    <property type="match status" value="1"/>
</dbReference>
<feature type="chain" id="PRO_5008685604" evidence="5">
    <location>
        <begin position="30"/>
        <end position="336"/>
    </location>
</feature>
<keyword evidence="4 5" id="KW-0732">Signal</keyword>
<dbReference type="Pfam" id="PF03480">
    <property type="entry name" value="DctP"/>
    <property type="match status" value="1"/>
</dbReference>
<dbReference type="STRING" id="52131.GA0061100_1292"/>
<dbReference type="InterPro" id="IPR038404">
    <property type="entry name" value="TRAP_DctP_sf"/>
</dbReference>
<keyword evidence="7" id="KW-1185">Reference proteome</keyword>
<dbReference type="RefSeq" id="WP_075857239.1">
    <property type="nucleotide sequence ID" value="NZ_FMAC01000029.1"/>
</dbReference>
<keyword evidence="6" id="KW-0675">Receptor</keyword>
<reference evidence="7" key="1">
    <citation type="submission" date="2016-08" db="EMBL/GenBank/DDBJ databases">
        <authorList>
            <person name="Varghese N."/>
            <person name="Submissions Spin"/>
        </authorList>
    </citation>
    <scope>NUCLEOTIDE SEQUENCE [LARGE SCALE GENOMIC DNA]</scope>
    <source>
        <strain evidence="7">CCBAU 57015</strain>
    </source>
</reference>
<comment type="subcellular location">
    <subcellularLocation>
        <location evidence="1">Cell envelope</location>
    </subcellularLocation>
</comment>
<dbReference type="CDD" id="cd13603">
    <property type="entry name" value="PBP2_TRAP_Siap_TeaA_like"/>
    <property type="match status" value="1"/>
</dbReference>
<evidence type="ECO:0000256" key="4">
    <source>
        <dbReference type="ARBA" id="ARBA00022729"/>
    </source>
</evidence>
<dbReference type="NCBIfam" id="TIGR00787">
    <property type="entry name" value="dctP"/>
    <property type="match status" value="1"/>
</dbReference>
<dbReference type="Proteomes" id="UP000186228">
    <property type="component" value="Unassembled WGS sequence"/>
</dbReference>
<accession>A0A1C3WLZ8</accession>
<dbReference type="EMBL" id="FMAC01000029">
    <property type="protein sequence ID" value="SCB40948.1"/>
    <property type="molecule type" value="Genomic_DNA"/>
</dbReference>
<dbReference type="InterPro" id="IPR004682">
    <property type="entry name" value="TRAP_DctP"/>
</dbReference>
<feature type="signal peptide" evidence="5">
    <location>
        <begin position="1"/>
        <end position="29"/>
    </location>
</feature>
<dbReference type="AlphaFoldDB" id="A0A1C3WLZ8"/>
<dbReference type="InterPro" id="IPR018389">
    <property type="entry name" value="DctP_fam"/>
</dbReference>
<evidence type="ECO:0000256" key="5">
    <source>
        <dbReference type="SAM" id="SignalP"/>
    </source>
</evidence>
<keyword evidence="3" id="KW-0813">Transport</keyword>
<protein>
    <submittedName>
        <fullName evidence="6">Tripartite ATP-independent transporter solute receptor, DctP family</fullName>
    </submittedName>
</protein>
<evidence type="ECO:0000256" key="1">
    <source>
        <dbReference type="ARBA" id="ARBA00004196"/>
    </source>
</evidence>
<gene>
    <name evidence="6" type="ORF">GA0061100_1292</name>
</gene>
<dbReference type="PROSITE" id="PS51318">
    <property type="entry name" value="TAT"/>
    <property type="match status" value="1"/>
</dbReference>
<dbReference type="PIRSF" id="PIRSF006470">
    <property type="entry name" value="DctB"/>
    <property type="match status" value="1"/>
</dbReference>
<dbReference type="InterPro" id="IPR006311">
    <property type="entry name" value="TAT_signal"/>
</dbReference>
<organism evidence="6 7">
    <name type="scientific">Rhizobium hainanense</name>
    <dbReference type="NCBI Taxonomy" id="52131"/>
    <lineage>
        <taxon>Bacteria</taxon>
        <taxon>Pseudomonadati</taxon>
        <taxon>Pseudomonadota</taxon>
        <taxon>Alphaproteobacteria</taxon>
        <taxon>Hyphomicrobiales</taxon>
        <taxon>Rhizobiaceae</taxon>
        <taxon>Rhizobium/Agrobacterium group</taxon>
        <taxon>Rhizobium</taxon>
    </lineage>
</organism>
<evidence type="ECO:0000313" key="6">
    <source>
        <dbReference type="EMBL" id="SCB40948.1"/>
    </source>
</evidence>
<dbReference type="PANTHER" id="PTHR33376">
    <property type="match status" value="1"/>
</dbReference>